<keyword evidence="1" id="KW-0472">Membrane</keyword>
<feature type="transmembrane region" description="Helical" evidence="1">
    <location>
        <begin position="12"/>
        <end position="35"/>
    </location>
</feature>
<dbReference type="AlphaFoldDB" id="A0A2P2ND52"/>
<reference evidence="2" key="1">
    <citation type="submission" date="2018-02" db="EMBL/GenBank/DDBJ databases">
        <title>Rhizophora mucronata_Transcriptome.</title>
        <authorList>
            <person name="Meera S.P."/>
            <person name="Sreeshan A."/>
            <person name="Augustine A."/>
        </authorList>
    </citation>
    <scope>NUCLEOTIDE SEQUENCE</scope>
    <source>
        <tissue evidence="2">Leaf</tissue>
    </source>
</reference>
<proteinExistence type="predicted"/>
<accession>A0A2P2ND52</accession>
<name>A0A2P2ND52_RHIMU</name>
<keyword evidence="1" id="KW-1133">Transmembrane helix</keyword>
<protein>
    <submittedName>
        <fullName evidence="2">Uncharacterized protein</fullName>
    </submittedName>
</protein>
<organism evidence="2">
    <name type="scientific">Rhizophora mucronata</name>
    <name type="common">Asiatic mangrove</name>
    <dbReference type="NCBI Taxonomy" id="61149"/>
    <lineage>
        <taxon>Eukaryota</taxon>
        <taxon>Viridiplantae</taxon>
        <taxon>Streptophyta</taxon>
        <taxon>Embryophyta</taxon>
        <taxon>Tracheophyta</taxon>
        <taxon>Spermatophyta</taxon>
        <taxon>Magnoliopsida</taxon>
        <taxon>eudicotyledons</taxon>
        <taxon>Gunneridae</taxon>
        <taxon>Pentapetalae</taxon>
        <taxon>rosids</taxon>
        <taxon>fabids</taxon>
        <taxon>Malpighiales</taxon>
        <taxon>Rhizophoraceae</taxon>
        <taxon>Rhizophora</taxon>
    </lineage>
</organism>
<evidence type="ECO:0000313" key="2">
    <source>
        <dbReference type="EMBL" id="MBX40406.1"/>
    </source>
</evidence>
<keyword evidence="1" id="KW-0812">Transmembrane</keyword>
<sequence length="43" mass="5092">MFFELHHLSMNFTSMSYCFIALLFFAVSSLFSFLIGQWHEVLV</sequence>
<evidence type="ECO:0000256" key="1">
    <source>
        <dbReference type="SAM" id="Phobius"/>
    </source>
</evidence>
<dbReference type="EMBL" id="GGEC01059922">
    <property type="protein sequence ID" value="MBX40406.1"/>
    <property type="molecule type" value="Transcribed_RNA"/>
</dbReference>